<accession>A0AA39XQJ4</accession>
<reference evidence="2" key="1">
    <citation type="submission" date="2023-06" db="EMBL/GenBank/DDBJ databases">
        <title>Multi-omics analyses reveal the molecular pathogenesis toolkit of Lasiodiplodia hormozganensis, a cross-kingdom pathogen.</title>
        <authorList>
            <person name="Felix C."/>
            <person name="Meneses R."/>
            <person name="Goncalves M.F.M."/>
            <person name="Tilleman L."/>
            <person name="Duarte A.S."/>
            <person name="Jorrin-Novo J.V."/>
            <person name="Van De Peer Y."/>
            <person name="Deforce D."/>
            <person name="Van Nieuwerburgh F."/>
            <person name="Esteves A.C."/>
            <person name="Alves A."/>
        </authorList>
    </citation>
    <scope>NUCLEOTIDE SEQUENCE</scope>
    <source>
        <strain evidence="2">CBS 339.90</strain>
    </source>
</reference>
<comment type="caution">
    <text evidence="2">The sequence shown here is derived from an EMBL/GenBank/DDBJ whole genome shotgun (WGS) entry which is preliminary data.</text>
</comment>
<organism evidence="2 3">
    <name type="scientific">Lasiodiplodia hormozganensis</name>
    <dbReference type="NCBI Taxonomy" id="869390"/>
    <lineage>
        <taxon>Eukaryota</taxon>
        <taxon>Fungi</taxon>
        <taxon>Dikarya</taxon>
        <taxon>Ascomycota</taxon>
        <taxon>Pezizomycotina</taxon>
        <taxon>Dothideomycetes</taxon>
        <taxon>Dothideomycetes incertae sedis</taxon>
        <taxon>Botryosphaeriales</taxon>
        <taxon>Botryosphaeriaceae</taxon>
        <taxon>Lasiodiplodia</taxon>
    </lineage>
</organism>
<feature type="compositionally biased region" description="Basic and acidic residues" evidence="1">
    <location>
        <begin position="288"/>
        <end position="300"/>
    </location>
</feature>
<evidence type="ECO:0000256" key="1">
    <source>
        <dbReference type="SAM" id="MobiDB-lite"/>
    </source>
</evidence>
<name>A0AA39XQJ4_9PEZI</name>
<feature type="compositionally biased region" description="Low complexity" evidence="1">
    <location>
        <begin position="16"/>
        <end position="28"/>
    </location>
</feature>
<feature type="region of interest" description="Disordered" evidence="1">
    <location>
        <begin position="276"/>
        <end position="311"/>
    </location>
</feature>
<gene>
    <name evidence="2" type="ORF">DIS24_g9876</name>
</gene>
<evidence type="ECO:0000313" key="3">
    <source>
        <dbReference type="Proteomes" id="UP001175001"/>
    </source>
</evidence>
<feature type="compositionally biased region" description="Basic and acidic residues" evidence="1">
    <location>
        <begin position="96"/>
        <end position="115"/>
    </location>
</feature>
<feature type="region of interest" description="Disordered" evidence="1">
    <location>
        <begin position="96"/>
        <end position="143"/>
    </location>
</feature>
<dbReference type="EMBL" id="JAUJDW010000094">
    <property type="protein sequence ID" value="KAK0638388.1"/>
    <property type="molecule type" value="Genomic_DNA"/>
</dbReference>
<feature type="compositionally biased region" description="Basic and acidic residues" evidence="1">
    <location>
        <begin position="124"/>
        <end position="136"/>
    </location>
</feature>
<evidence type="ECO:0000313" key="2">
    <source>
        <dbReference type="EMBL" id="KAK0638388.1"/>
    </source>
</evidence>
<dbReference type="Proteomes" id="UP001175001">
    <property type="component" value="Unassembled WGS sequence"/>
</dbReference>
<keyword evidence="3" id="KW-1185">Reference proteome</keyword>
<feature type="compositionally biased region" description="Basic and acidic residues" evidence="1">
    <location>
        <begin position="29"/>
        <end position="40"/>
    </location>
</feature>
<dbReference type="AlphaFoldDB" id="A0AA39XQJ4"/>
<protein>
    <submittedName>
        <fullName evidence="2">Uncharacterized protein</fullName>
    </submittedName>
</protein>
<proteinExistence type="predicted"/>
<sequence>MAARIDGQPSSPRNGVTTATTTTPAVADADQKPDEAERHWPLYYLPNRDIPPITPTPPSDCPLGRRRRTEIVSRQYDIASGQPVYRVRVERCVPGEKSSREAADTNGDGRKDRMGWDGGVDGRGTNRDNAEEGRDGADDDAEEHSVGLADILDWVSPAELERFELEWEDGMVFITDEDGAVLLVSREVQRAMMGWPAAGGTEQIPAVPIAPHEAAAADGSPDAAEAAVVLTHVLGHGKIKKTKKKPTKEFVDALPPVRRRGRPPKKMLKTADVMGVVGGDDHEEVEPEAEREIRDGEHSIISRSTKKGHAQ</sequence>
<feature type="region of interest" description="Disordered" evidence="1">
    <location>
        <begin position="1"/>
        <end position="64"/>
    </location>
</feature>